<sequence length="131" mass="15823">MLDITVRINIIKDMAPQTEEKKEDILYKADPLTFIFRELDLIRDEIRDFKSETKEEFANINKRIDETNKRLDTFMLDVNERFDNINKRFDSFMLDANERFDNINKRFDRLYIIVILNLIGIVAFLIKGFFF</sequence>
<evidence type="ECO:0000313" key="2">
    <source>
        <dbReference type="EMBL" id="BCB95829.1"/>
    </source>
</evidence>
<evidence type="ECO:0000313" key="3">
    <source>
        <dbReference type="Proteomes" id="UP000516360"/>
    </source>
</evidence>
<keyword evidence="1" id="KW-0472">Membrane</keyword>
<feature type="transmembrane region" description="Helical" evidence="1">
    <location>
        <begin position="110"/>
        <end position="130"/>
    </location>
</feature>
<accession>A0A7G1H0M2</accession>
<reference evidence="2 3" key="1">
    <citation type="submission" date="2020-03" db="EMBL/GenBank/DDBJ databases">
        <title>Complete genome sequences of two sulfur-disproportionating bacterial strains T55J and Mzg5.</title>
        <authorList>
            <person name="Umezawa K."/>
            <person name="Kojima H."/>
            <person name="Kato Y."/>
            <person name="Fukui M."/>
        </authorList>
    </citation>
    <scope>NUCLEOTIDE SEQUENCE [LARGE SCALE GENOMIC DNA]</scope>
    <source>
        <strain evidence="2 3">T55J</strain>
    </source>
</reference>
<dbReference type="AlphaFoldDB" id="A0A7G1H0M2"/>
<gene>
    <name evidence="2" type="ORF">JZK55_07510</name>
</gene>
<dbReference type="Proteomes" id="UP000516360">
    <property type="component" value="Chromosome"/>
</dbReference>
<organism evidence="2 3">
    <name type="scientific">Dissulfurispira thermophila</name>
    <dbReference type="NCBI Taxonomy" id="2715679"/>
    <lineage>
        <taxon>Bacteria</taxon>
        <taxon>Pseudomonadati</taxon>
        <taxon>Nitrospirota</taxon>
        <taxon>Thermodesulfovibrionia</taxon>
        <taxon>Thermodesulfovibrionales</taxon>
        <taxon>Dissulfurispiraceae</taxon>
        <taxon>Dissulfurispira</taxon>
    </lineage>
</organism>
<keyword evidence="1" id="KW-0812">Transmembrane</keyword>
<dbReference type="EMBL" id="AP022873">
    <property type="protein sequence ID" value="BCB95829.1"/>
    <property type="molecule type" value="Genomic_DNA"/>
</dbReference>
<protein>
    <recommendedName>
        <fullName evidence="4">t-SNARE coiled-coil homology domain-containing protein</fullName>
    </recommendedName>
</protein>
<dbReference type="RefSeq" id="WP_203473302.1">
    <property type="nucleotide sequence ID" value="NZ_AP022873.1"/>
</dbReference>
<evidence type="ECO:0000256" key="1">
    <source>
        <dbReference type="SAM" id="Phobius"/>
    </source>
</evidence>
<keyword evidence="1" id="KW-1133">Transmembrane helix</keyword>
<name>A0A7G1H0M2_9BACT</name>
<dbReference type="KEGG" id="dtp:JZK55_07510"/>
<keyword evidence="3" id="KW-1185">Reference proteome</keyword>
<dbReference type="Gene3D" id="3.90.20.10">
    <property type="match status" value="1"/>
</dbReference>
<evidence type="ECO:0008006" key="4">
    <source>
        <dbReference type="Google" id="ProtNLM"/>
    </source>
</evidence>
<proteinExistence type="predicted"/>